<gene>
    <name evidence="3" type="ORF">B8W87_07560</name>
    <name evidence="4" type="ORF">CRM92_03520</name>
</gene>
<dbReference type="RefSeq" id="WP_004005091.1">
    <property type="nucleotide sequence ID" value="NZ_CBDEMR010000039.1"/>
</dbReference>
<evidence type="ECO:0000313" key="5">
    <source>
        <dbReference type="Proteomes" id="UP000216195"/>
    </source>
</evidence>
<comment type="caution">
    <text evidence="4">The sequence shown here is derived from an EMBL/GenBank/DDBJ whole genome shotgun (WGS) entry which is preliminary data.</text>
</comment>
<evidence type="ECO:0000313" key="6">
    <source>
        <dbReference type="Proteomes" id="UP000219947"/>
    </source>
</evidence>
<evidence type="ECO:0000259" key="2">
    <source>
        <dbReference type="Pfam" id="PF19843"/>
    </source>
</evidence>
<dbReference type="Pfam" id="PF19843">
    <property type="entry name" value="DUF6318"/>
    <property type="match status" value="1"/>
</dbReference>
<reference evidence="4" key="2">
    <citation type="submission" date="2017-10" db="EMBL/GenBank/DDBJ databases">
        <title>Kefir isolates.</title>
        <authorList>
            <person name="Kim Y."/>
            <person name="Blasche S."/>
        </authorList>
    </citation>
    <scope>NUCLEOTIDE SEQUENCE [LARGE SCALE GENOMIC DNA]</scope>
    <source>
        <strain evidence="4">OG2-2</strain>
    </source>
</reference>
<organism evidence="4 6">
    <name type="scientific">Rothia dentocariosa</name>
    <dbReference type="NCBI Taxonomy" id="2047"/>
    <lineage>
        <taxon>Bacteria</taxon>
        <taxon>Bacillati</taxon>
        <taxon>Actinomycetota</taxon>
        <taxon>Actinomycetes</taxon>
        <taxon>Micrococcales</taxon>
        <taxon>Micrococcaceae</taxon>
        <taxon>Rothia</taxon>
    </lineage>
</organism>
<evidence type="ECO:0000313" key="3">
    <source>
        <dbReference type="EMBL" id="PAK85379.1"/>
    </source>
</evidence>
<dbReference type="Proteomes" id="UP000219947">
    <property type="component" value="Unassembled WGS sequence"/>
</dbReference>
<dbReference type="Proteomes" id="UP000216195">
    <property type="component" value="Unassembled WGS sequence"/>
</dbReference>
<evidence type="ECO:0000256" key="1">
    <source>
        <dbReference type="SAM" id="MobiDB-lite"/>
    </source>
</evidence>
<feature type="domain" description="DUF6318" evidence="2">
    <location>
        <begin position="103"/>
        <end position="255"/>
    </location>
</feature>
<proteinExistence type="predicted"/>
<feature type="region of interest" description="Disordered" evidence="1">
    <location>
        <begin position="55"/>
        <end position="100"/>
    </location>
</feature>
<feature type="compositionally biased region" description="Polar residues" evidence="1">
    <location>
        <begin position="7"/>
        <end position="24"/>
    </location>
</feature>
<evidence type="ECO:0000313" key="4">
    <source>
        <dbReference type="EMBL" id="PEN17099.1"/>
    </source>
</evidence>
<dbReference type="EMBL" id="NCWU01000008">
    <property type="protein sequence ID" value="PAK85379.1"/>
    <property type="molecule type" value="Genomic_DNA"/>
</dbReference>
<name>A0A269YIX1_9MICC</name>
<dbReference type="InterPro" id="IPR046281">
    <property type="entry name" value="DUF6318"/>
</dbReference>
<feature type="compositionally biased region" description="Low complexity" evidence="1">
    <location>
        <begin position="60"/>
        <end position="73"/>
    </location>
</feature>
<accession>A0A269YIX1</accession>
<keyword evidence="6" id="KW-1185">Reference proteome</keyword>
<dbReference type="AlphaFoldDB" id="A0A269YIX1"/>
<reference evidence="3 5" key="1">
    <citation type="submission" date="2017-04" db="EMBL/GenBank/DDBJ databases">
        <title>Kefir bacterial isolates.</title>
        <authorList>
            <person name="Kim Y."/>
            <person name="Blasche S."/>
            <person name="Patil K.R."/>
        </authorList>
    </citation>
    <scope>NUCLEOTIDE SEQUENCE [LARGE SCALE GENOMIC DNA]</scope>
    <source>
        <strain evidence="3 5">OG2-1</strain>
    </source>
</reference>
<protein>
    <recommendedName>
        <fullName evidence="2">DUF6318 domain-containing protein</fullName>
    </recommendedName>
</protein>
<feature type="compositionally biased region" description="Low complexity" evidence="1">
    <location>
        <begin position="81"/>
        <end position="100"/>
    </location>
</feature>
<feature type="region of interest" description="Disordered" evidence="1">
    <location>
        <begin position="1"/>
        <end position="24"/>
    </location>
</feature>
<sequence>MGVHITSDYSPTTTTQKANSPMSISNNFTTCTRRAAFGFLGASSLVALLTACDDEDKPGARPSTTTSSAAAPETEPPEPADSPSAAPSSSGPKYSGKSKAPAGEFRAADIYGPAQNVPKPTNPPGYTEPTLDGMMKSMKAWTQWRNYGMQTGDYTEAYKFVSKNLVEEINAYNADAKLYHDGGWIIGGEQRSYDFRNDPVHQGNGVYSWDFFVGWSYIITVGADGRHKRSRNTNYADNLYTLTVHYEETGWIIDSITRKQAQK</sequence>
<dbReference type="EMBL" id="PDEV01000001">
    <property type="protein sequence ID" value="PEN17099.1"/>
    <property type="molecule type" value="Genomic_DNA"/>
</dbReference>